<keyword evidence="5 7" id="KW-1133">Transmembrane helix</keyword>
<feature type="domain" description="ABC transmembrane type-1" evidence="8">
    <location>
        <begin position="193"/>
        <end position="380"/>
    </location>
</feature>
<feature type="transmembrane region" description="Helical" evidence="7">
    <location>
        <begin position="21"/>
        <end position="39"/>
    </location>
</feature>
<dbReference type="AlphaFoldDB" id="A0A7T0C1L5"/>
<gene>
    <name evidence="9" type="primary">phnE</name>
    <name evidence="9" type="ORF">G3M78_05590</name>
</gene>
<evidence type="ECO:0000256" key="3">
    <source>
        <dbReference type="ARBA" id="ARBA00022475"/>
    </source>
</evidence>
<dbReference type="PROSITE" id="PS50928">
    <property type="entry name" value="ABC_TM1"/>
    <property type="match status" value="1"/>
</dbReference>
<dbReference type="NCBIfam" id="TIGR01097">
    <property type="entry name" value="PhnE"/>
    <property type="match status" value="1"/>
</dbReference>
<reference evidence="10" key="1">
    <citation type="submission" date="2020-02" db="EMBL/GenBank/DDBJ databases">
        <title>Genomic and physiological characterization of two novel Nitrospinaceae genera.</title>
        <authorList>
            <person name="Mueller A.J."/>
            <person name="Jung M.-Y."/>
            <person name="Strachan C.R."/>
            <person name="Herbold C.W."/>
            <person name="Kirkegaard R.H."/>
            <person name="Daims H."/>
        </authorList>
    </citation>
    <scope>NUCLEOTIDE SEQUENCE [LARGE SCALE GENOMIC DNA]</scope>
</reference>
<keyword evidence="2 7" id="KW-0813">Transport</keyword>
<comment type="similarity">
    <text evidence="7">Belongs to the binding-protein-dependent transport system permease family.</text>
</comment>
<dbReference type="Pfam" id="PF00528">
    <property type="entry name" value="BPD_transp_1"/>
    <property type="match status" value="1"/>
</dbReference>
<accession>A0A7T0C1L5</accession>
<dbReference type="Proteomes" id="UP000594464">
    <property type="component" value="Chromosome"/>
</dbReference>
<dbReference type="CDD" id="cd06261">
    <property type="entry name" value="TM_PBP2"/>
    <property type="match status" value="1"/>
</dbReference>
<feature type="transmembrane region" description="Helical" evidence="7">
    <location>
        <begin position="197"/>
        <end position="219"/>
    </location>
</feature>
<evidence type="ECO:0000259" key="8">
    <source>
        <dbReference type="PROSITE" id="PS50928"/>
    </source>
</evidence>
<evidence type="ECO:0000256" key="1">
    <source>
        <dbReference type="ARBA" id="ARBA00004651"/>
    </source>
</evidence>
<feature type="transmembrane region" description="Helical" evidence="7">
    <location>
        <begin position="249"/>
        <end position="272"/>
    </location>
</feature>
<feature type="transmembrane region" description="Helical" evidence="7">
    <location>
        <begin position="362"/>
        <end position="383"/>
    </location>
</feature>
<dbReference type="KEGG" id="nva:G3M78_05590"/>
<sequence length="391" mass="42571">MTVSEDKRRVALRPFYAQTRFLLLALVGLIVFSYGWKVTEIKPGELVRGAAMVKPLVNELLRPDLIRHETQTEFSESVFLLDGPGASFHKPSDTKREDARLSLTPTNGAVGDTVTVSGRGWGSETTGSLLWINSIEQEFPLGSFTTSVDGTFEATIRVPETARGLEQTLRASISRETGEWSLSPTVKLVAEKMLETIFLALMATGFATVVAAPLSFLAAKNLMWNRVPGKAVYLAVRTTFNILRSIEPLILAILFAVWVGIGPFAGVLALSLHSIATLGKLFSEQIETIDPGPVEALLATGANPLQVALYAVWPQVSAPFLALAFYRWDINVRMSTIIGFVGGGGIGFLLQQWINLLQYSQAGTALLAISATVIFLDVASAWVRQRMELKS</sequence>
<keyword evidence="4 7" id="KW-0812">Transmembrane</keyword>
<proteinExistence type="inferred from homology"/>
<dbReference type="InterPro" id="IPR005769">
    <property type="entry name" value="PhnE/PtxC"/>
</dbReference>
<evidence type="ECO:0000256" key="7">
    <source>
        <dbReference type="RuleBase" id="RU363032"/>
    </source>
</evidence>
<keyword evidence="3" id="KW-1003">Cell membrane</keyword>
<dbReference type="EMBL" id="CP048620">
    <property type="protein sequence ID" value="QPJ64884.1"/>
    <property type="molecule type" value="Genomic_DNA"/>
</dbReference>
<evidence type="ECO:0000313" key="10">
    <source>
        <dbReference type="Proteomes" id="UP000594464"/>
    </source>
</evidence>
<dbReference type="GO" id="GO:0015416">
    <property type="term" value="F:ABC-type phosphonate transporter activity"/>
    <property type="evidence" value="ECO:0007669"/>
    <property type="project" value="InterPro"/>
</dbReference>
<feature type="transmembrane region" description="Helical" evidence="7">
    <location>
        <begin position="307"/>
        <end position="325"/>
    </location>
</feature>
<evidence type="ECO:0000256" key="6">
    <source>
        <dbReference type="ARBA" id="ARBA00023136"/>
    </source>
</evidence>
<dbReference type="PANTHER" id="PTHR30043:SF1">
    <property type="entry name" value="ABC TRANSPORT SYSTEM PERMEASE PROTEIN P69"/>
    <property type="match status" value="1"/>
</dbReference>
<dbReference type="PANTHER" id="PTHR30043">
    <property type="entry name" value="PHOSPHONATES TRANSPORT SYSTEM PERMEASE PROTEIN"/>
    <property type="match status" value="1"/>
</dbReference>
<dbReference type="InterPro" id="IPR000515">
    <property type="entry name" value="MetI-like"/>
</dbReference>
<dbReference type="Gene3D" id="1.10.3720.10">
    <property type="entry name" value="MetI-like"/>
    <property type="match status" value="1"/>
</dbReference>
<name>A0A7T0C1L5_9BACT</name>
<dbReference type="InterPro" id="IPR035906">
    <property type="entry name" value="MetI-like_sf"/>
</dbReference>
<evidence type="ECO:0000313" key="9">
    <source>
        <dbReference type="EMBL" id="QPJ64884.1"/>
    </source>
</evidence>
<protein>
    <submittedName>
        <fullName evidence="9">Phosphonate ABC transporter, permease protein PhnE</fullName>
    </submittedName>
</protein>
<feature type="transmembrane region" description="Helical" evidence="7">
    <location>
        <begin position="337"/>
        <end position="356"/>
    </location>
</feature>
<comment type="subcellular location">
    <subcellularLocation>
        <location evidence="1 7">Cell membrane</location>
        <topology evidence="1 7">Multi-pass membrane protein</topology>
    </subcellularLocation>
</comment>
<evidence type="ECO:0000256" key="2">
    <source>
        <dbReference type="ARBA" id="ARBA00022448"/>
    </source>
</evidence>
<organism evidence="9 10">
    <name type="scientific">Candidatus Nitrohelix vancouverensis</name>
    <dbReference type="NCBI Taxonomy" id="2705534"/>
    <lineage>
        <taxon>Bacteria</taxon>
        <taxon>Pseudomonadati</taxon>
        <taxon>Nitrospinota/Tectimicrobiota group</taxon>
        <taxon>Nitrospinota</taxon>
        <taxon>Nitrospinia</taxon>
        <taxon>Nitrospinales</taxon>
        <taxon>Nitrospinaceae</taxon>
        <taxon>Candidatus Nitrohelix</taxon>
    </lineage>
</organism>
<evidence type="ECO:0000256" key="4">
    <source>
        <dbReference type="ARBA" id="ARBA00022692"/>
    </source>
</evidence>
<keyword evidence="6 7" id="KW-0472">Membrane</keyword>
<evidence type="ECO:0000256" key="5">
    <source>
        <dbReference type="ARBA" id="ARBA00022989"/>
    </source>
</evidence>
<dbReference type="GO" id="GO:0005886">
    <property type="term" value="C:plasma membrane"/>
    <property type="evidence" value="ECO:0007669"/>
    <property type="project" value="UniProtKB-SubCell"/>
</dbReference>
<dbReference type="SUPFAM" id="SSF161098">
    <property type="entry name" value="MetI-like"/>
    <property type="match status" value="1"/>
</dbReference>